<reference evidence="2" key="1">
    <citation type="journal article" date="2013" name="PLoS ONE">
        <title>Gene expression in gut symbiotic organ of stinkbug affected by extracellular bacterial symbiont.</title>
        <authorList>
            <person name="Futahashi R."/>
            <person name="Tanaka K."/>
            <person name="Tanahashi M."/>
            <person name="Nikoh N."/>
            <person name="Kikuchi Y."/>
            <person name="Lee B.L."/>
            <person name="Fukatsu T."/>
        </authorList>
    </citation>
    <scope>NUCLEOTIDE SEQUENCE</scope>
    <source>
        <tissue evidence="2">Midgut</tissue>
    </source>
</reference>
<dbReference type="EMBL" id="AK417301">
    <property type="protein sequence ID" value="BAN20516.1"/>
    <property type="molecule type" value="mRNA"/>
</dbReference>
<sequence>MKGLRLITILFLLHLLTSRSAANGEGGECNANNPCPAGYICCLSSLTCCPEGSYCCWWWNNIRCCKIS</sequence>
<accession>R4WNR0</accession>
<dbReference type="AlphaFoldDB" id="R4WNR0"/>
<proteinExistence type="evidence at transcript level"/>
<feature type="signal peptide" evidence="1">
    <location>
        <begin position="1"/>
        <end position="22"/>
    </location>
</feature>
<organism evidence="2">
    <name type="scientific">Riptortus pedestris</name>
    <name type="common">Bean bug</name>
    <dbReference type="NCBI Taxonomy" id="329032"/>
    <lineage>
        <taxon>Eukaryota</taxon>
        <taxon>Metazoa</taxon>
        <taxon>Ecdysozoa</taxon>
        <taxon>Arthropoda</taxon>
        <taxon>Hexapoda</taxon>
        <taxon>Insecta</taxon>
        <taxon>Pterygota</taxon>
        <taxon>Neoptera</taxon>
        <taxon>Paraneoptera</taxon>
        <taxon>Hemiptera</taxon>
        <taxon>Heteroptera</taxon>
        <taxon>Panheteroptera</taxon>
        <taxon>Pentatomomorpha</taxon>
        <taxon>Coreoidea</taxon>
        <taxon>Alydidae</taxon>
        <taxon>Riptortus</taxon>
    </lineage>
</organism>
<name>R4WNR0_RIPPE</name>
<evidence type="ECO:0000313" key="2">
    <source>
        <dbReference type="EMBL" id="BAN20516.1"/>
    </source>
</evidence>
<evidence type="ECO:0000256" key="1">
    <source>
        <dbReference type="SAM" id="SignalP"/>
    </source>
</evidence>
<feature type="chain" id="PRO_5004372634" evidence="1">
    <location>
        <begin position="23"/>
        <end position="68"/>
    </location>
</feature>
<protein>
    <submittedName>
        <fullName evidence="2">Cysteine rich secreted protein</fullName>
    </submittedName>
</protein>
<keyword evidence="1" id="KW-0732">Signal</keyword>